<keyword evidence="2" id="KW-1185">Reference proteome</keyword>
<protein>
    <recommendedName>
        <fullName evidence="3">AraC family transcriptional regulator</fullName>
    </recommendedName>
</protein>
<evidence type="ECO:0000313" key="1">
    <source>
        <dbReference type="EMBL" id="ALG86554.1"/>
    </source>
</evidence>
<dbReference type="Gene3D" id="3.20.80.10">
    <property type="entry name" value="Regulatory factor, effector binding domain"/>
    <property type="match status" value="1"/>
</dbReference>
<accession>A0A0N9N7C4</accession>
<dbReference type="KEGG" id="goq:ACH46_02805"/>
<evidence type="ECO:0000313" key="2">
    <source>
        <dbReference type="Proteomes" id="UP000063789"/>
    </source>
</evidence>
<dbReference type="Proteomes" id="UP000063789">
    <property type="component" value="Chromosome"/>
</dbReference>
<organism evidence="1 2">
    <name type="scientific">Gordonia phthalatica</name>
    <dbReference type="NCBI Taxonomy" id="1136941"/>
    <lineage>
        <taxon>Bacteria</taxon>
        <taxon>Bacillati</taxon>
        <taxon>Actinomycetota</taxon>
        <taxon>Actinomycetes</taxon>
        <taxon>Mycobacteriales</taxon>
        <taxon>Gordoniaceae</taxon>
        <taxon>Gordonia</taxon>
    </lineage>
</organism>
<dbReference type="AlphaFoldDB" id="A0A0N9N7C4"/>
<gene>
    <name evidence="1" type="ORF">ACH46_02805</name>
</gene>
<name>A0A0N9N7C4_9ACTN</name>
<reference evidence="1 2" key="2">
    <citation type="journal article" date="2017" name="Int. J. Syst. Evol. Microbiol.">
        <title>Gordonia phthalatica sp. nov., a di-n-butyl phthalate-degrading bacterium isolated from activated sludge.</title>
        <authorList>
            <person name="Jin D."/>
            <person name="Kong X."/>
            <person name="Jia M."/>
            <person name="Yu X."/>
            <person name="Wang X."/>
            <person name="Zhuang X."/>
            <person name="Deng Y."/>
            <person name="Bai Z."/>
        </authorList>
    </citation>
    <scope>NUCLEOTIDE SEQUENCE [LARGE SCALE GENOMIC DNA]</scope>
    <source>
        <strain evidence="1 2">QH-11</strain>
    </source>
</reference>
<dbReference type="EMBL" id="CP011853">
    <property type="protein sequence ID" value="ALG86554.1"/>
    <property type="molecule type" value="Genomic_DNA"/>
</dbReference>
<dbReference type="PATRIC" id="fig|1136941.3.peg.564"/>
<sequence length="158" mass="17115">MTDSLPLILREEPFFDAIEVELPTGVPVVTMEFPEVRLEDLPEIFDGHFHQLAQAAPVGPGFAIYDGDVSDEFDLTIGFPVAGPVEIDGLDNGVFPTGHALIMSHLGGFDGLGSAWEALMERHFAKGGSAPRFVVEIYVTDPSVIAHDDLRTDLLVVL</sequence>
<proteinExistence type="predicted"/>
<evidence type="ECO:0008006" key="3">
    <source>
        <dbReference type="Google" id="ProtNLM"/>
    </source>
</evidence>
<dbReference type="OrthoDB" id="64208at2"/>
<dbReference type="SUPFAM" id="SSF55136">
    <property type="entry name" value="Probable bacterial effector-binding domain"/>
    <property type="match status" value="1"/>
</dbReference>
<dbReference type="STRING" id="1136941.ACH46_02805"/>
<dbReference type="RefSeq" id="WP_062394893.1">
    <property type="nucleotide sequence ID" value="NZ_CP011853.1"/>
</dbReference>
<reference evidence="2" key="1">
    <citation type="submission" date="2015-06" db="EMBL/GenBank/DDBJ databases">
        <title>Complete genome sequence and metabolic analysis of phthalate degradation pathway in Gordonia sp. QH-11.</title>
        <authorList>
            <person name="Jin D."/>
            <person name="Kong X."/>
            <person name="Bai Z."/>
        </authorList>
    </citation>
    <scope>NUCLEOTIDE SEQUENCE [LARGE SCALE GENOMIC DNA]</scope>
    <source>
        <strain evidence="2">QH-11</strain>
    </source>
</reference>
<dbReference type="InterPro" id="IPR011256">
    <property type="entry name" value="Reg_factor_effector_dom_sf"/>
</dbReference>